<proteinExistence type="inferred from homology"/>
<evidence type="ECO:0000313" key="7">
    <source>
        <dbReference type="Proteomes" id="UP000659654"/>
    </source>
</evidence>
<reference evidence="5" key="2">
    <citation type="submission" date="2020-08" db="EMBL/GenBank/DDBJ databases">
        <authorList>
            <person name="Kikuchi T."/>
        </authorList>
    </citation>
    <scope>NUCLEOTIDE SEQUENCE</scope>
    <source>
        <strain evidence="4">Ka4C1</strain>
    </source>
</reference>
<reference evidence="8" key="1">
    <citation type="submission" date="2016-11" db="UniProtKB">
        <authorList>
            <consortium name="WormBaseParasite"/>
        </authorList>
    </citation>
    <scope>IDENTIFICATION</scope>
</reference>
<name>A0A1I7S9D1_BURXY</name>
<feature type="chain" id="PRO_5036022092" evidence="3">
    <location>
        <begin position="26"/>
        <end position="209"/>
    </location>
</feature>
<accession>A0A1I7S9D1</accession>
<dbReference type="AlphaFoldDB" id="A0A1I7S9D1"/>
<dbReference type="SMR" id="A0A1I7S9D1"/>
<evidence type="ECO:0000313" key="6">
    <source>
        <dbReference type="Proteomes" id="UP000095284"/>
    </source>
</evidence>
<evidence type="ECO:0000313" key="8">
    <source>
        <dbReference type="WBParaSite" id="BXY_0962700.1"/>
    </source>
</evidence>
<dbReference type="PANTHER" id="PTHR13234">
    <property type="entry name" value="GAMMA-INTERFERON INDUCIBLE LYSOSOMAL THIOL REDUCTASE GILT"/>
    <property type="match status" value="1"/>
</dbReference>
<gene>
    <name evidence="4" type="ORF">BXYJ_LOCUS4901</name>
</gene>
<dbReference type="OrthoDB" id="958254at2759"/>
<sequence>MWTQTVCRVLASLTLALLNFTTITASHSKARLNVYFEPQNMESTRFFKSQLLPLYENTELGDRVELRLVPHGRAHCDNVEKDYVCSCPHGDDECELMYLMSCILHDFRHHGHAVDTIACIQGQSSMQSALDECIVPLRPKQRKWYGECSNTFRGHYLSWLQGLRTNALGMPLSNVPFLVLDGHVNDIAIENLQSEICAVLAHPKPAVCE</sequence>
<evidence type="ECO:0000256" key="1">
    <source>
        <dbReference type="ARBA" id="ARBA00005679"/>
    </source>
</evidence>
<comment type="similarity">
    <text evidence="1">Belongs to the GILT family.</text>
</comment>
<dbReference type="Proteomes" id="UP000582659">
    <property type="component" value="Unassembled WGS sequence"/>
</dbReference>
<protein>
    <submittedName>
        <fullName evidence="4">(pine wood nematode) hypothetical protein</fullName>
    </submittedName>
</protein>
<evidence type="ECO:0000256" key="2">
    <source>
        <dbReference type="ARBA" id="ARBA00023180"/>
    </source>
</evidence>
<keyword evidence="2" id="KW-0325">Glycoprotein</keyword>
<evidence type="ECO:0000256" key="3">
    <source>
        <dbReference type="SAM" id="SignalP"/>
    </source>
</evidence>
<evidence type="ECO:0000313" key="4">
    <source>
        <dbReference type="EMBL" id="CAD5217170.1"/>
    </source>
</evidence>
<dbReference type="Proteomes" id="UP000095284">
    <property type="component" value="Unplaced"/>
</dbReference>
<evidence type="ECO:0000313" key="5">
    <source>
        <dbReference type="EMBL" id="CAG9100531.1"/>
    </source>
</evidence>
<dbReference type="Proteomes" id="UP000659654">
    <property type="component" value="Unassembled WGS sequence"/>
</dbReference>
<dbReference type="GO" id="GO:0016671">
    <property type="term" value="F:oxidoreductase activity, acting on a sulfur group of donors, disulfide as acceptor"/>
    <property type="evidence" value="ECO:0007669"/>
    <property type="project" value="InterPro"/>
</dbReference>
<dbReference type="WBParaSite" id="BXY_0962700.1">
    <property type="protein sequence ID" value="BXY_0962700.1"/>
    <property type="gene ID" value="BXY_0962700"/>
</dbReference>
<dbReference type="Pfam" id="PF03227">
    <property type="entry name" value="GILT"/>
    <property type="match status" value="1"/>
</dbReference>
<dbReference type="eggNOG" id="KOG3160">
    <property type="taxonomic scope" value="Eukaryota"/>
</dbReference>
<feature type="signal peptide" evidence="3">
    <location>
        <begin position="1"/>
        <end position="25"/>
    </location>
</feature>
<keyword evidence="3" id="KW-0732">Signal</keyword>
<dbReference type="EMBL" id="CAJFDI010000002">
    <property type="protein sequence ID" value="CAD5217170.1"/>
    <property type="molecule type" value="Genomic_DNA"/>
</dbReference>
<dbReference type="PANTHER" id="PTHR13234:SF70">
    <property type="entry name" value="GILT-LIKE PROTEIN C02D5.2"/>
    <property type="match status" value="1"/>
</dbReference>
<dbReference type="InterPro" id="IPR004911">
    <property type="entry name" value="Interferon-induced_GILT"/>
</dbReference>
<dbReference type="EMBL" id="CAJFCV020000002">
    <property type="protein sequence ID" value="CAG9100531.1"/>
    <property type="molecule type" value="Genomic_DNA"/>
</dbReference>
<organism evidence="6 8">
    <name type="scientific">Bursaphelenchus xylophilus</name>
    <name type="common">Pinewood nematode worm</name>
    <name type="synonym">Aphelenchoides xylophilus</name>
    <dbReference type="NCBI Taxonomy" id="6326"/>
    <lineage>
        <taxon>Eukaryota</taxon>
        <taxon>Metazoa</taxon>
        <taxon>Ecdysozoa</taxon>
        <taxon>Nematoda</taxon>
        <taxon>Chromadorea</taxon>
        <taxon>Rhabditida</taxon>
        <taxon>Tylenchina</taxon>
        <taxon>Tylenchomorpha</taxon>
        <taxon>Aphelenchoidea</taxon>
        <taxon>Aphelenchoididae</taxon>
        <taxon>Bursaphelenchus</taxon>
    </lineage>
</organism>
<keyword evidence="7" id="KW-1185">Reference proteome</keyword>